<dbReference type="Pfam" id="PF21834">
    <property type="entry name" value="DUF6894"/>
    <property type="match status" value="1"/>
</dbReference>
<evidence type="ECO:0000313" key="2">
    <source>
        <dbReference type="EMBL" id="KAB1070820.1"/>
    </source>
</evidence>
<evidence type="ECO:0000259" key="1">
    <source>
        <dbReference type="Pfam" id="PF21834"/>
    </source>
</evidence>
<organism evidence="2 3">
    <name type="scientific">Methylobacterium planeticum</name>
    <dbReference type="NCBI Taxonomy" id="2615211"/>
    <lineage>
        <taxon>Bacteria</taxon>
        <taxon>Pseudomonadati</taxon>
        <taxon>Pseudomonadota</taxon>
        <taxon>Alphaproteobacteria</taxon>
        <taxon>Hyphomicrobiales</taxon>
        <taxon>Methylobacteriaceae</taxon>
        <taxon>Methylobacterium</taxon>
    </lineage>
</organism>
<gene>
    <name evidence="2" type="ORF">F6X51_21050</name>
</gene>
<proteinExistence type="predicted"/>
<dbReference type="RefSeq" id="WP_150965642.1">
    <property type="nucleotide sequence ID" value="NZ_VZZJ01000023.1"/>
</dbReference>
<dbReference type="AlphaFoldDB" id="A0A6N6MNV3"/>
<evidence type="ECO:0000313" key="3">
    <source>
        <dbReference type="Proteomes" id="UP000441523"/>
    </source>
</evidence>
<dbReference type="Proteomes" id="UP000441523">
    <property type="component" value="Unassembled WGS sequence"/>
</dbReference>
<sequence length="79" mass="8896">MARYFFDVHDGVWSRDNTGTEYATVEEAYREAKRLLPDIARHEVPNGGHQHIYTVLVTNEEAVPIYTASLSFAGLPLTS</sequence>
<feature type="domain" description="DUF6894" evidence="1">
    <location>
        <begin position="3"/>
        <end position="71"/>
    </location>
</feature>
<keyword evidence="3" id="KW-1185">Reference proteome</keyword>
<dbReference type="InterPro" id="IPR054189">
    <property type="entry name" value="DUF6894"/>
</dbReference>
<dbReference type="EMBL" id="VZZJ01000023">
    <property type="protein sequence ID" value="KAB1070820.1"/>
    <property type="molecule type" value="Genomic_DNA"/>
</dbReference>
<comment type="caution">
    <text evidence="2">The sequence shown here is derived from an EMBL/GenBank/DDBJ whole genome shotgun (WGS) entry which is preliminary data.</text>
</comment>
<protein>
    <recommendedName>
        <fullName evidence="1">DUF6894 domain-containing protein</fullName>
    </recommendedName>
</protein>
<name>A0A6N6MNV3_9HYPH</name>
<reference evidence="2 3" key="1">
    <citation type="submission" date="2019-09" db="EMBL/GenBank/DDBJ databases">
        <title>YIM 132548 draft genome.</title>
        <authorList>
            <person name="Jiang L."/>
        </authorList>
    </citation>
    <scope>NUCLEOTIDE SEQUENCE [LARGE SCALE GENOMIC DNA]</scope>
    <source>
        <strain evidence="2 3">YIM 132548</strain>
    </source>
</reference>
<accession>A0A6N6MNV3</accession>